<dbReference type="GO" id="GO:0046872">
    <property type="term" value="F:metal ion binding"/>
    <property type="evidence" value="ECO:0007669"/>
    <property type="project" value="UniProtKB-KW"/>
</dbReference>
<comment type="similarity">
    <text evidence="1">Belongs to the metallo-beta-lactamase superfamily.</text>
</comment>
<name>A0A3A8KZ00_9BACT</name>
<organism evidence="6 7">
    <name type="scientific">Corallococcus carmarthensis</name>
    <dbReference type="NCBI Taxonomy" id="2316728"/>
    <lineage>
        <taxon>Bacteria</taxon>
        <taxon>Pseudomonadati</taxon>
        <taxon>Myxococcota</taxon>
        <taxon>Myxococcia</taxon>
        <taxon>Myxococcales</taxon>
        <taxon>Cystobacterineae</taxon>
        <taxon>Myxococcaceae</taxon>
        <taxon>Corallococcus</taxon>
    </lineage>
</organism>
<dbReference type="OrthoDB" id="9773738at2"/>
<dbReference type="SMART" id="SM00849">
    <property type="entry name" value="Lactamase_B"/>
    <property type="match status" value="1"/>
</dbReference>
<evidence type="ECO:0000256" key="4">
    <source>
        <dbReference type="ARBA" id="ARBA00022833"/>
    </source>
</evidence>
<evidence type="ECO:0000256" key="3">
    <source>
        <dbReference type="ARBA" id="ARBA00022801"/>
    </source>
</evidence>
<dbReference type="EMBL" id="RAWE01000005">
    <property type="protein sequence ID" value="RKH07224.1"/>
    <property type="molecule type" value="Genomic_DNA"/>
</dbReference>
<dbReference type="Gene3D" id="3.60.15.10">
    <property type="entry name" value="Ribonuclease Z/Hydroxyacylglutathione hydrolase-like"/>
    <property type="match status" value="1"/>
</dbReference>
<dbReference type="AlphaFoldDB" id="A0A3A8KZ00"/>
<keyword evidence="4" id="KW-0862">Zinc</keyword>
<evidence type="ECO:0000256" key="1">
    <source>
        <dbReference type="ARBA" id="ARBA00007749"/>
    </source>
</evidence>
<dbReference type="PANTHER" id="PTHR42978">
    <property type="entry name" value="QUORUM-QUENCHING LACTONASE YTNP-RELATED-RELATED"/>
    <property type="match status" value="1"/>
</dbReference>
<dbReference type="Pfam" id="PF00753">
    <property type="entry name" value="Lactamase_B"/>
    <property type="match status" value="1"/>
</dbReference>
<sequence length="284" mass="30671">MPRIPLPRLAGLVVGLLTSACVRSTAPQAPPLPPVRLYALDCGHIDVKDMGFFADGSPPGGKPGELIVPCFVIQHPQGTLVWDTGLSDALTGGAEDPVGNRLRLETSLAAQLHQLGLTPADVRYVGFSHLHADHAGNANVFPASTWLLQRRELEWATRTPAPPGVDPSRFSAWRDVKLQLLDGDLDVFGDGTVRVISTPGHTPGHQSLVLRLRQAGTYVLSGDLCHTRENWERHGVPGFNDSRENTLASMSRVEALVKDAHGHFVVEHAPEDFRALPAFPAALE</sequence>
<evidence type="ECO:0000313" key="7">
    <source>
        <dbReference type="Proteomes" id="UP000268313"/>
    </source>
</evidence>
<dbReference type="InterPro" id="IPR036866">
    <property type="entry name" value="RibonucZ/Hydroxyglut_hydro"/>
</dbReference>
<accession>A0A3A8KZ00</accession>
<dbReference type="CDD" id="cd07729">
    <property type="entry name" value="AHL_lactonase_MBL-fold"/>
    <property type="match status" value="1"/>
</dbReference>
<dbReference type="SUPFAM" id="SSF56281">
    <property type="entry name" value="Metallo-hydrolase/oxidoreductase"/>
    <property type="match status" value="1"/>
</dbReference>
<dbReference type="InterPro" id="IPR001279">
    <property type="entry name" value="Metallo-B-lactamas"/>
</dbReference>
<reference evidence="7" key="1">
    <citation type="submission" date="2018-09" db="EMBL/GenBank/DDBJ databases">
        <authorList>
            <person name="Livingstone P.G."/>
            <person name="Whitworth D.E."/>
        </authorList>
    </citation>
    <scope>NUCLEOTIDE SEQUENCE [LARGE SCALE GENOMIC DNA]</scope>
    <source>
        <strain evidence="7">CA043D</strain>
    </source>
</reference>
<keyword evidence="7" id="KW-1185">Reference proteome</keyword>
<evidence type="ECO:0000313" key="6">
    <source>
        <dbReference type="EMBL" id="RKH07224.1"/>
    </source>
</evidence>
<dbReference type="Proteomes" id="UP000268313">
    <property type="component" value="Unassembled WGS sequence"/>
</dbReference>
<keyword evidence="2" id="KW-0479">Metal-binding</keyword>
<protein>
    <submittedName>
        <fullName evidence="6">N-acyl homoserine lactonase family protein</fullName>
    </submittedName>
</protein>
<dbReference type="GO" id="GO:0016787">
    <property type="term" value="F:hydrolase activity"/>
    <property type="evidence" value="ECO:0007669"/>
    <property type="project" value="UniProtKB-KW"/>
</dbReference>
<feature type="domain" description="Metallo-beta-lactamase" evidence="5">
    <location>
        <begin position="67"/>
        <end position="263"/>
    </location>
</feature>
<comment type="caution">
    <text evidence="6">The sequence shown here is derived from an EMBL/GenBank/DDBJ whole genome shotgun (WGS) entry which is preliminary data.</text>
</comment>
<dbReference type="RefSeq" id="WP_120600865.1">
    <property type="nucleotide sequence ID" value="NZ_RAWE01000005.1"/>
</dbReference>
<dbReference type="PROSITE" id="PS51257">
    <property type="entry name" value="PROKAR_LIPOPROTEIN"/>
    <property type="match status" value="1"/>
</dbReference>
<dbReference type="PANTHER" id="PTHR42978:SF3">
    <property type="entry name" value="BLR3078 PROTEIN"/>
    <property type="match status" value="1"/>
</dbReference>
<proteinExistence type="inferred from homology"/>
<dbReference type="InterPro" id="IPR051013">
    <property type="entry name" value="MBL_superfamily_lactonases"/>
</dbReference>
<evidence type="ECO:0000256" key="2">
    <source>
        <dbReference type="ARBA" id="ARBA00022723"/>
    </source>
</evidence>
<gene>
    <name evidence="6" type="ORF">D7X32_02425</name>
</gene>
<keyword evidence="3" id="KW-0378">Hydrolase</keyword>
<evidence type="ECO:0000259" key="5">
    <source>
        <dbReference type="SMART" id="SM00849"/>
    </source>
</evidence>